<keyword evidence="1" id="KW-0812">Transmembrane</keyword>
<keyword evidence="3" id="KW-1185">Reference proteome</keyword>
<evidence type="ECO:0000313" key="3">
    <source>
        <dbReference type="Proteomes" id="UP000615326"/>
    </source>
</evidence>
<name>A0ABX0K4W8_9PROT</name>
<proteinExistence type="predicted"/>
<gene>
    <name evidence="2" type="ORF">GOB84_02390</name>
</gene>
<protein>
    <submittedName>
        <fullName evidence="2">DUF3649 domain-containing protein</fullName>
    </submittedName>
</protein>
<keyword evidence="1" id="KW-0472">Membrane</keyword>
<accession>A0ABX0K4W8</accession>
<comment type="caution">
    <text evidence="2">The sequence shown here is derived from an EMBL/GenBank/DDBJ whole genome shotgun (WGS) entry which is preliminary data.</text>
</comment>
<sequence length="113" mass="12040">MTTEPFQTHLFTQTTRDARTSPMATTRTDRLDIAARALAGIPGGYTLAALLSVAAARWLPLPRADAVAAGMMLGLVAWPPVMMTAFALHSLPRLCACLTLTTAILATLAYWPA</sequence>
<feature type="transmembrane region" description="Helical" evidence="1">
    <location>
        <begin position="94"/>
        <end position="111"/>
    </location>
</feature>
<dbReference type="Proteomes" id="UP000615326">
    <property type="component" value="Unassembled WGS sequence"/>
</dbReference>
<reference evidence="2 3" key="1">
    <citation type="journal article" date="2020" name="Int. J. Syst. Evol. Microbiol.">
        <title>Novel acetic acid bacteria from cider fermentations: Acetobacter conturbans sp. nov. and Acetobacter fallax sp. nov.</title>
        <authorList>
            <person name="Sombolestani A.S."/>
            <person name="Cleenwerck I."/>
            <person name="Cnockaert M."/>
            <person name="Borremans W."/>
            <person name="Wieme A.D."/>
            <person name="De Vuyst L."/>
            <person name="Vandamme P."/>
        </authorList>
    </citation>
    <scope>NUCLEOTIDE SEQUENCE [LARGE SCALE GENOMIC DNA]</scope>
    <source>
        <strain evidence="2 3">LMG 1637</strain>
    </source>
</reference>
<feature type="transmembrane region" description="Helical" evidence="1">
    <location>
        <begin position="66"/>
        <end position="87"/>
    </location>
</feature>
<keyword evidence="1" id="KW-1133">Transmembrane helix</keyword>
<evidence type="ECO:0000313" key="2">
    <source>
        <dbReference type="EMBL" id="NHO31419.1"/>
    </source>
</evidence>
<dbReference type="EMBL" id="WOSW01000002">
    <property type="protein sequence ID" value="NHO31419.1"/>
    <property type="molecule type" value="Genomic_DNA"/>
</dbReference>
<feature type="transmembrane region" description="Helical" evidence="1">
    <location>
        <begin position="37"/>
        <end position="60"/>
    </location>
</feature>
<dbReference type="RefSeq" id="WP_173576019.1">
    <property type="nucleotide sequence ID" value="NZ_WOSW01000002.1"/>
</dbReference>
<organism evidence="2 3">
    <name type="scientific">Acetobacter fallax</name>
    <dbReference type="NCBI Taxonomy" id="1737473"/>
    <lineage>
        <taxon>Bacteria</taxon>
        <taxon>Pseudomonadati</taxon>
        <taxon>Pseudomonadota</taxon>
        <taxon>Alphaproteobacteria</taxon>
        <taxon>Acetobacterales</taxon>
        <taxon>Acetobacteraceae</taxon>
        <taxon>Acetobacter</taxon>
    </lineage>
</organism>
<evidence type="ECO:0000256" key="1">
    <source>
        <dbReference type="SAM" id="Phobius"/>
    </source>
</evidence>